<dbReference type="RefSeq" id="WP_069121333.1">
    <property type="nucleotide sequence ID" value="NZ_MARB01000003.1"/>
</dbReference>
<sequence length="77" mass="8755">MTQIPIIAALLKYADRLKFRQLFLVTASLFVIDLLIPDLIPFADELLLGLLTLLFGSWRKPEPQEPTPIEHTEQGPQ</sequence>
<dbReference type="OrthoDB" id="5741597at2"/>
<keyword evidence="1" id="KW-0472">Membrane</keyword>
<dbReference type="Pfam" id="PF19611">
    <property type="entry name" value="DUF6116"/>
    <property type="match status" value="1"/>
</dbReference>
<dbReference type="AlphaFoldDB" id="A0A7Z0VNT8"/>
<proteinExistence type="predicted"/>
<protein>
    <submittedName>
        <fullName evidence="2">Uncharacterized protein</fullName>
    </submittedName>
</protein>
<keyword evidence="1" id="KW-1133">Transmembrane helix</keyword>
<accession>A0A7Z0VNT8</accession>
<comment type="caution">
    <text evidence="2">The sequence shown here is derived from an EMBL/GenBank/DDBJ whole genome shotgun (WGS) entry which is preliminary data.</text>
</comment>
<keyword evidence="3" id="KW-1185">Reference proteome</keyword>
<name>A0A7Z0VNT8_9GAMM</name>
<feature type="transmembrane region" description="Helical" evidence="1">
    <location>
        <begin position="21"/>
        <end position="43"/>
    </location>
</feature>
<dbReference type="EMBL" id="MARB01000003">
    <property type="protein sequence ID" value="ODJ89107.1"/>
    <property type="molecule type" value="Genomic_DNA"/>
</dbReference>
<evidence type="ECO:0000313" key="2">
    <source>
        <dbReference type="EMBL" id="ODJ89107.1"/>
    </source>
</evidence>
<evidence type="ECO:0000256" key="1">
    <source>
        <dbReference type="SAM" id="Phobius"/>
    </source>
</evidence>
<keyword evidence="1" id="KW-0812">Transmembrane</keyword>
<dbReference type="InterPro" id="IPR046119">
    <property type="entry name" value="DUF6116"/>
</dbReference>
<dbReference type="Proteomes" id="UP000094769">
    <property type="component" value="Unassembled WGS sequence"/>
</dbReference>
<organism evidence="2 3">
    <name type="scientific">Candidatus Thiodiazotropha endolucinida</name>
    <dbReference type="NCBI Taxonomy" id="1655433"/>
    <lineage>
        <taxon>Bacteria</taxon>
        <taxon>Pseudomonadati</taxon>
        <taxon>Pseudomonadota</taxon>
        <taxon>Gammaproteobacteria</taxon>
        <taxon>Chromatiales</taxon>
        <taxon>Sedimenticolaceae</taxon>
        <taxon>Candidatus Thiodiazotropha</taxon>
    </lineage>
</organism>
<reference evidence="2 3" key="1">
    <citation type="submission" date="2016-06" db="EMBL/GenBank/DDBJ databases">
        <title>Genome sequence of endosymbiont of Candidatus Endolucinida thiodiazotropha.</title>
        <authorList>
            <person name="Poehlein A."/>
            <person name="Koenig S."/>
            <person name="Heiden S.E."/>
            <person name="Thuermer A."/>
            <person name="Voget S."/>
            <person name="Daniel R."/>
            <person name="Markert S."/>
            <person name="Gros O."/>
            <person name="Schweder T."/>
        </authorList>
    </citation>
    <scope>NUCLEOTIDE SEQUENCE [LARGE SCALE GENOMIC DNA]</scope>
    <source>
        <strain evidence="2 3">COS</strain>
    </source>
</reference>
<evidence type="ECO:0000313" key="3">
    <source>
        <dbReference type="Proteomes" id="UP000094769"/>
    </source>
</evidence>
<gene>
    <name evidence="2" type="ORF">CODIS_07200</name>
</gene>